<dbReference type="GO" id="GO:0005819">
    <property type="term" value="C:spindle"/>
    <property type="evidence" value="ECO:0007669"/>
    <property type="project" value="UniProtKB-SubCell"/>
</dbReference>
<comment type="subcellular location">
    <subcellularLocation>
        <location evidence="1">Cytoplasm</location>
        <location evidence="1">Cytoskeleton</location>
        <location evidence="1">Spindle</location>
    </subcellularLocation>
</comment>
<evidence type="ECO:0000313" key="7">
    <source>
        <dbReference type="Proteomes" id="UP000007875"/>
    </source>
</evidence>
<evidence type="ECO:0000256" key="4">
    <source>
        <dbReference type="SAM" id="Coils"/>
    </source>
</evidence>
<dbReference type="InterPro" id="IPR031794">
    <property type="entry name" value="HMMR_C"/>
</dbReference>
<reference evidence="6" key="3">
    <citation type="submission" date="2025-09" db="UniProtKB">
        <authorList>
            <consortium name="Ensembl"/>
        </authorList>
    </citation>
    <scope>IDENTIFICATION</scope>
</reference>
<reference evidence="7" key="1">
    <citation type="submission" date="2003-08" db="EMBL/GenBank/DDBJ databases">
        <authorList>
            <person name="Birren B."/>
            <person name="Nusbaum C."/>
            <person name="Abebe A."/>
            <person name="Abouelleil A."/>
            <person name="Adekoya E."/>
            <person name="Ait-zahra M."/>
            <person name="Allen N."/>
            <person name="Allen T."/>
            <person name="An P."/>
            <person name="Anderson M."/>
            <person name="Anderson S."/>
            <person name="Arachchi H."/>
            <person name="Armbruster J."/>
            <person name="Bachantsang P."/>
            <person name="Baldwin J."/>
            <person name="Barry A."/>
            <person name="Bayul T."/>
            <person name="Blitshsteyn B."/>
            <person name="Bloom T."/>
            <person name="Blye J."/>
            <person name="Boguslavskiy L."/>
            <person name="Borowsky M."/>
            <person name="Boukhgalter B."/>
            <person name="Brunache A."/>
            <person name="Butler J."/>
            <person name="Calixte N."/>
            <person name="Calvo S."/>
            <person name="Camarata J."/>
            <person name="Campo K."/>
            <person name="Chang J."/>
            <person name="Cheshatsang Y."/>
            <person name="Citroen M."/>
            <person name="Collymore A."/>
            <person name="Considine T."/>
            <person name="Cook A."/>
            <person name="Cooke P."/>
            <person name="Corum B."/>
            <person name="Cuomo C."/>
            <person name="David R."/>
            <person name="Dawoe T."/>
            <person name="Degray S."/>
            <person name="Dodge S."/>
            <person name="Dooley K."/>
            <person name="Dorje P."/>
            <person name="Dorjee K."/>
            <person name="Dorris L."/>
            <person name="Duffey N."/>
            <person name="Dupes A."/>
            <person name="Elkins T."/>
            <person name="Engels R."/>
            <person name="Erickson J."/>
            <person name="Farina A."/>
            <person name="Faro S."/>
            <person name="Ferreira P."/>
            <person name="Fischer H."/>
            <person name="Fitzgerald M."/>
            <person name="Foley K."/>
            <person name="Gage D."/>
            <person name="Galagan J."/>
            <person name="Gearin G."/>
            <person name="Gnerre S."/>
            <person name="Gnirke A."/>
            <person name="Goyette A."/>
            <person name="Graham J."/>
            <person name="Grandbois E."/>
            <person name="Gyaltsen K."/>
            <person name="Hafez N."/>
            <person name="Hagopian D."/>
            <person name="Hagos B."/>
            <person name="Hall J."/>
            <person name="Hatcher B."/>
            <person name="Heller A."/>
            <person name="Higgins H."/>
            <person name="Honan T."/>
            <person name="Horn A."/>
            <person name="Houde N."/>
            <person name="Hughes L."/>
            <person name="Hulme W."/>
            <person name="Husby E."/>
            <person name="Iliev I."/>
            <person name="Jaffe D."/>
            <person name="Jones C."/>
            <person name="Kamal M."/>
            <person name="Kamat A."/>
            <person name="Kamvysselis M."/>
            <person name="Karlsson E."/>
            <person name="Kells C."/>
            <person name="Kieu A."/>
            <person name="Kisner P."/>
            <person name="Kodira C."/>
            <person name="Kulbokas E."/>
            <person name="Labutti K."/>
            <person name="Lama D."/>
            <person name="Landers T."/>
            <person name="Leger J."/>
            <person name="Levine S."/>
            <person name="Lewis D."/>
            <person name="Lewis T."/>
            <person name="Lindblad-toh K."/>
            <person name="Liu X."/>
            <person name="Lokyitsang T."/>
            <person name="Lokyitsang Y."/>
            <person name="Lucien O."/>
            <person name="Lui A."/>
            <person name="Ma L.J."/>
            <person name="Mabbitt R."/>
            <person name="Macdonald J."/>
            <person name="Maclean C."/>
            <person name="Major J."/>
            <person name="Manning J."/>
            <person name="Marabella R."/>
            <person name="Maru K."/>
            <person name="Matthews C."/>
            <person name="Mauceli E."/>
            <person name="Mccarthy M."/>
            <person name="Mcdonough S."/>
            <person name="Mcghee T."/>
            <person name="Meldrim J."/>
            <person name="Meneus L."/>
            <person name="Mesirov J."/>
            <person name="Mihalev A."/>
            <person name="Mihova T."/>
            <person name="Mikkelsen T."/>
            <person name="Mlenga V."/>
            <person name="Moru K."/>
            <person name="Mozes J."/>
            <person name="Mulrain L."/>
            <person name="Munson G."/>
            <person name="Naylor J."/>
            <person name="Newes C."/>
            <person name="Nguyen C."/>
            <person name="Nguyen N."/>
            <person name="Nguyen T."/>
            <person name="Nicol R."/>
            <person name="Nielsen C."/>
            <person name="Nizzari M."/>
            <person name="Norbu C."/>
            <person name="Norbu N."/>
            <person name="O'donnell P."/>
            <person name="Okoawo O."/>
            <person name="O'leary S."/>
            <person name="Omotosho B."/>
            <person name="O'neill K."/>
            <person name="Osman S."/>
            <person name="Parker S."/>
            <person name="Perrin D."/>
            <person name="Phunkhang P."/>
            <person name="Piqani B."/>
            <person name="Purcell S."/>
            <person name="Rachupka T."/>
            <person name="Ramasamy U."/>
            <person name="Rameau R."/>
            <person name="Ray V."/>
            <person name="Raymond C."/>
            <person name="Retta R."/>
            <person name="Richardson S."/>
            <person name="Rise C."/>
            <person name="Rodriguez J."/>
            <person name="Rogers J."/>
            <person name="Rogov P."/>
            <person name="Rutman M."/>
            <person name="Schupbach R."/>
            <person name="Seaman C."/>
            <person name="Settipalli S."/>
            <person name="Sharpe T."/>
            <person name="Sheridan J."/>
            <person name="Sherpa N."/>
            <person name="Shi J."/>
            <person name="Smirnov S."/>
            <person name="Smith C."/>
            <person name="Sougnez C."/>
            <person name="Spencer B."/>
            <person name="Stalker J."/>
            <person name="Stange-thomann N."/>
            <person name="Stavropoulos S."/>
            <person name="Stetson K."/>
            <person name="Stone C."/>
            <person name="Stone S."/>
            <person name="Stubbs M."/>
            <person name="Talamas J."/>
            <person name="Tchuinga P."/>
            <person name="Tenzing P."/>
            <person name="Tesfaye S."/>
            <person name="Theodore J."/>
            <person name="Thoulutsang Y."/>
            <person name="Topham K."/>
            <person name="Towey S."/>
            <person name="Tsamla T."/>
            <person name="Tsomo N."/>
            <person name="Vallee D."/>
            <person name="Vassiliev H."/>
            <person name="Venkataraman V."/>
            <person name="Vinson J."/>
            <person name="Vo A."/>
            <person name="Wade C."/>
            <person name="Wang S."/>
            <person name="Wangchuk T."/>
            <person name="Wangdi T."/>
            <person name="Whittaker C."/>
            <person name="Wilkinson J."/>
            <person name="Wu Y."/>
            <person name="Wyman D."/>
            <person name="Yadav S."/>
            <person name="Yang S."/>
            <person name="Yang X."/>
            <person name="Yeager S."/>
            <person name="Yee E."/>
            <person name="Young G."/>
            <person name="Zainoun J."/>
            <person name="Zembeck L."/>
            <person name="Zimmer A."/>
            <person name="Zody M."/>
            <person name="Lander E."/>
        </authorList>
    </citation>
    <scope>NUCLEOTIDE SEQUENCE [LARGE SCALE GENOMIC DNA]</scope>
</reference>
<dbReference type="Pfam" id="PF15908">
    <property type="entry name" value="HMMR_C"/>
    <property type="match status" value="1"/>
</dbReference>
<feature type="domain" description="Hyaluronan-mediated motility receptor C-terminal" evidence="5">
    <location>
        <begin position="107"/>
        <end position="236"/>
    </location>
</feature>
<evidence type="ECO:0000313" key="6">
    <source>
        <dbReference type="Ensembl" id="ENSCSAVP00000017240.1"/>
    </source>
</evidence>
<reference evidence="6" key="2">
    <citation type="submission" date="2025-08" db="UniProtKB">
        <authorList>
            <consortium name="Ensembl"/>
        </authorList>
    </citation>
    <scope>IDENTIFICATION</scope>
</reference>
<keyword evidence="3" id="KW-0206">Cytoskeleton</keyword>
<keyword evidence="2" id="KW-0963">Cytoplasm</keyword>
<keyword evidence="4" id="KW-0175">Coiled coil</keyword>
<dbReference type="GO" id="GO:0005540">
    <property type="term" value="F:hyaluronic acid binding"/>
    <property type="evidence" value="ECO:0007669"/>
    <property type="project" value="InterPro"/>
</dbReference>
<keyword evidence="7" id="KW-1185">Reference proteome</keyword>
<dbReference type="PANTHER" id="PTHR18956">
    <property type="entry name" value="HYALURONAN MEDIATED MOTILITY RECEPTOR"/>
    <property type="match status" value="1"/>
</dbReference>
<dbReference type="Ensembl" id="ENSCSAVT00000017428.1">
    <property type="protein sequence ID" value="ENSCSAVP00000017240.1"/>
    <property type="gene ID" value="ENSCSAVG00000010142.1"/>
</dbReference>
<evidence type="ECO:0000256" key="1">
    <source>
        <dbReference type="ARBA" id="ARBA00004186"/>
    </source>
</evidence>
<dbReference type="GO" id="GO:0016020">
    <property type="term" value="C:membrane"/>
    <property type="evidence" value="ECO:0007669"/>
    <property type="project" value="TreeGrafter"/>
</dbReference>
<name>H2ZI24_CIOSA</name>
<dbReference type="Gene3D" id="1.10.287.1490">
    <property type="match status" value="1"/>
</dbReference>
<evidence type="ECO:0000256" key="3">
    <source>
        <dbReference type="ARBA" id="ARBA00023212"/>
    </source>
</evidence>
<accession>H2ZI24</accession>
<dbReference type="HOGENOM" id="CLU_1170333_0_0_1"/>
<dbReference type="Proteomes" id="UP000007875">
    <property type="component" value="Unassembled WGS sequence"/>
</dbReference>
<evidence type="ECO:0000259" key="5">
    <source>
        <dbReference type="Pfam" id="PF15908"/>
    </source>
</evidence>
<feature type="coiled-coil region" evidence="4">
    <location>
        <begin position="1"/>
        <end position="120"/>
    </location>
</feature>
<protein>
    <recommendedName>
        <fullName evidence="5">Hyaluronan-mediated motility receptor C-terminal domain-containing protein</fullName>
    </recommendedName>
</protein>
<dbReference type="AlphaFoldDB" id="H2ZI24"/>
<organism evidence="6 7">
    <name type="scientific">Ciona savignyi</name>
    <name type="common">Pacific transparent sea squirt</name>
    <dbReference type="NCBI Taxonomy" id="51511"/>
    <lineage>
        <taxon>Eukaryota</taxon>
        <taxon>Metazoa</taxon>
        <taxon>Chordata</taxon>
        <taxon>Tunicata</taxon>
        <taxon>Ascidiacea</taxon>
        <taxon>Phlebobranchia</taxon>
        <taxon>Cionidae</taxon>
        <taxon>Ciona</taxon>
    </lineage>
</organism>
<evidence type="ECO:0000256" key="2">
    <source>
        <dbReference type="ARBA" id="ARBA00022490"/>
    </source>
</evidence>
<sequence length="237" mass="27671">MTSVRSREERLRAEVEEMKKNFKQLDSAHQEKITEFTRRILETQKKLNQRENEVKLVADELARYERATDDLNDQLTEHRRAADQELTSTNARNEQLEQEVESMTDEINDLKMALENQSDAKKWKSLYEDLRDQVRPFQSQLDAYSAERAMLLSETSAAHAESTRLGIKYAELLGHQNQKQKIKHIVKIKEESAALKQENMKLRNQNALLTKQVVNARQPTFDPSKAFQHHKENANPN</sequence>
<proteinExistence type="predicted"/>
<dbReference type="InterPro" id="IPR026203">
    <property type="entry name" value="IHABP"/>
</dbReference>
<dbReference type="PANTHER" id="PTHR18956:SF6">
    <property type="entry name" value="HYALURONAN MEDIATED MOTILITY RECEPTOR"/>
    <property type="match status" value="1"/>
</dbReference>
<feature type="coiled-coil region" evidence="4">
    <location>
        <begin position="185"/>
        <end position="212"/>
    </location>
</feature>